<feature type="compositionally biased region" description="Basic and acidic residues" evidence="1">
    <location>
        <begin position="76"/>
        <end position="88"/>
    </location>
</feature>
<organism evidence="2 3">
    <name type="scientific">Orbilia brochopaga</name>
    <dbReference type="NCBI Taxonomy" id="3140254"/>
    <lineage>
        <taxon>Eukaryota</taxon>
        <taxon>Fungi</taxon>
        <taxon>Dikarya</taxon>
        <taxon>Ascomycota</taxon>
        <taxon>Pezizomycotina</taxon>
        <taxon>Orbiliomycetes</taxon>
        <taxon>Orbiliales</taxon>
        <taxon>Orbiliaceae</taxon>
        <taxon>Orbilia</taxon>
    </lineage>
</organism>
<gene>
    <name evidence="2" type="ORF">TWF696_002798</name>
</gene>
<keyword evidence="3" id="KW-1185">Reference proteome</keyword>
<feature type="region of interest" description="Disordered" evidence="1">
    <location>
        <begin position="66"/>
        <end position="119"/>
    </location>
</feature>
<comment type="caution">
    <text evidence="2">The sequence shown here is derived from an EMBL/GenBank/DDBJ whole genome shotgun (WGS) entry which is preliminary data.</text>
</comment>
<name>A0AAV9U0U9_9PEZI</name>
<evidence type="ECO:0000313" key="3">
    <source>
        <dbReference type="Proteomes" id="UP001375240"/>
    </source>
</evidence>
<protein>
    <submittedName>
        <fullName evidence="2">Uncharacterized protein</fullName>
    </submittedName>
</protein>
<evidence type="ECO:0000256" key="1">
    <source>
        <dbReference type="SAM" id="MobiDB-lite"/>
    </source>
</evidence>
<dbReference type="Proteomes" id="UP001375240">
    <property type="component" value="Unassembled WGS sequence"/>
</dbReference>
<proteinExistence type="predicted"/>
<dbReference type="AlphaFoldDB" id="A0AAV9U0U9"/>
<evidence type="ECO:0000313" key="2">
    <source>
        <dbReference type="EMBL" id="KAK6332776.1"/>
    </source>
</evidence>
<sequence length="119" mass="13117">MLDCHSQSAVLCERPSGWIDEKSCKAATKAVGWNQRQLWFPLAGIGRNKTAKIGTGGHKQLFREGDCEQTSGWRGRMGDGDAKFDRWTRASPTLKDPRSILGVQGHRASSTDEEAASNR</sequence>
<accession>A0AAV9U0U9</accession>
<dbReference type="EMBL" id="JAVHNQ010000014">
    <property type="protein sequence ID" value="KAK6332776.1"/>
    <property type="molecule type" value="Genomic_DNA"/>
</dbReference>
<reference evidence="2 3" key="1">
    <citation type="submission" date="2019-10" db="EMBL/GenBank/DDBJ databases">
        <authorList>
            <person name="Palmer J.M."/>
        </authorList>
    </citation>
    <scope>NUCLEOTIDE SEQUENCE [LARGE SCALE GENOMIC DNA]</scope>
    <source>
        <strain evidence="2 3">TWF696</strain>
    </source>
</reference>